<accession>A0A645H1Q5</accession>
<dbReference type="AlphaFoldDB" id="A0A645H1Q5"/>
<dbReference type="EMBL" id="VSSQ01085212">
    <property type="protein sequence ID" value="MPN32941.1"/>
    <property type="molecule type" value="Genomic_DNA"/>
</dbReference>
<reference evidence="1" key="1">
    <citation type="submission" date="2019-08" db="EMBL/GenBank/DDBJ databases">
        <authorList>
            <person name="Kucharzyk K."/>
            <person name="Murdoch R.W."/>
            <person name="Higgins S."/>
            <person name="Loffler F."/>
        </authorList>
    </citation>
    <scope>NUCLEOTIDE SEQUENCE</scope>
</reference>
<protein>
    <submittedName>
        <fullName evidence="1">Uncharacterized protein</fullName>
    </submittedName>
</protein>
<proteinExistence type="predicted"/>
<evidence type="ECO:0000313" key="1">
    <source>
        <dbReference type="EMBL" id="MPN32941.1"/>
    </source>
</evidence>
<name>A0A645H1Q5_9ZZZZ</name>
<comment type="caution">
    <text evidence="1">The sequence shown here is derived from an EMBL/GenBank/DDBJ whole genome shotgun (WGS) entry which is preliminary data.</text>
</comment>
<gene>
    <name evidence="1" type="ORF">SDC9_180424</name>
</gene>
<sequence>MREMVEMNYLITEPLIMDDSALQRLIGPVRKTPYVEGIRQTLAAIPQARILAAATA</sequence>
<organism evidence="1">
    <name type="scientific">bioreactor metagenome</name>
    <dbReference type="NCBI Taxonomy" id="1076179"/>
    <lineage>
        <taxon>unclassified sequences</taxon>
        <taxon>metagenomes</taxon>
        <taxon>ecological metagenomes</taxon>
    </lineage>
</organism>